<evidence type="ECO:0000256" key="2">
    <source>
        <dbReference type="SAM" id="Phobius"/>
    </source>
</evidence>
<evidence type="ECO:0000313" key="5">
    <source>
        <dbReference type="Proteomes" id="UP001153365"/>
    </source>
</evidence>
<gene>
    <name evidence="4" type="ORF">PPACK8108_LOCUS21061</name>
</gene>
<evidence type="ECO:0000259" key="3">
    <source>
        <dbReference type="Pfam" id="PF18142"/>
    </source>
</evidence>
<protein>
    <recommendedName>
        <fullName evidence="3">SMODS and SLOG-associating 2TM effector domain-containing protein</fullName>
    </recommendedName>
</protein>
<keyword evidence="2" id="KW-1133">Transmembrane helix</keyword>
<dbReference type="InterPro" id="IPR041622">
    <property type="entry name" value="SLATT_fungi"/>
</dbReference>
<organism evidence="4 5">
    <name type="scientific">Phakopsora pachyrhizi</name>
    <name type="common">Asian soybean rust disease fungus</name>
    <dbReference type="NCBI Taxonomy" id="170000"/>
    <lineage>
        <taxon>Eukaryota</taxon>
        <taxon>Fungi</taxon>
        <taxon>Dikarya</taxon>
        <taxon>Basidiomycota</taxon>
        <taxon>Pucciniomycotina</taxon>
        <taxon>Pucciniomycetes</taxon>
        <taxon>Pucciniales</taxon>
        <taxon>Phakopsoraceae</taxon>
        <taxon>Phakopsora</taxon>
    </lineage>
</organism>
<feature type="compositionally biased region" description="Basic and acidic residues" evidence="1">
    <location>
        <begin position="195"/>
        <end position="205"/>
    </location>
</feature>
<feature type="transmembrane region" description="Helical" evidence="2">
    <location>
        <begin position="97"/>
        <end position="117"/>
    </location>
</feature>
<keyword evidence="2" id="KW-0812">Transmembrane</keyword>
<feature type="domain" description="SMODS and SLOG-associating 2TM effector" evidence="3">
    <location>
        <begin position="82"/>
        <end position="193"/>
    </location>
</feature>
<name>A0AAV0BJU5_PHAPC</name>
<evidence type="ECO:0000256" key="1">
    <source>
        <dbReference type="SAM" id="MobiDB-lite"/>
    </source>
</evidence>
<feature type="transmembrane region" description="Helical" evidence="2">
    <location>
        <begin position="123"/>
        <end position="143"/>
    </location>
</feature>
<proteinExistence type="predicted"/>
<evidence type="ECO:0000313" key="4">
    <source>
        <dbReference type="EMBL" id="CAH7686416.1"/>
    </source>
</evidence>
<dbReference type="Proteomes" id="UP001153365">
    <property type="component" value="Unassembled WGS sequence"/>
</dbReference>
<keyword evidence="2" id="KW-0472">Membrane</keyword>
<reference evidence="4" key="1">
    <citation type="submission" date="2022-06" db="EMBL/GenBank/DDBJ databases">
        <authorList>
            <consortium name="SYNGENTA / RWTH Aachen University"/>
        </authorList>
    </citation>
    <scope>NUCLEOTIDE SEQUENCE</scope>
</reference>
<dbReference type="EMBL" id="CALTRL010005790">
    <property type="protein sequence ID" value="CAH7686416.1"/>
    <property type="molecule type" value="Genomic_DNA"/>
</dbReference>
<sequence>MSRRKESLDADFITSRAPSNLMREDEESAPLLSNLQDNSLIQNPTPYWPRNREMGWLIPYGLKYPPPTLPPSLRGLQADLAWMEVERQHVIVNRVNLLSSSLAILITSSGGITAAMANSKSGRIWSTVMGTLTTFAGTVLGGIRASGQPRRAEDRVRRLERIIDHIGRLFYSDDKDGQPPGKAVEETWKMIDEEEAQTEREERNSKSTFDYLNRTNGGSTTGNRELDDPNCTSAIDDRTYFVERHPTQKRKGSKLLGKERPSRLTNRQTSL</sequence>
<feature type="region of interest" description="Disordered" evidence="1">
    <location>
        <begin position="195"/>
        <end position="271"/>
    </location>
</feature>
<keyword evidence="5" id="KW-1185">Reference proteome</keyword>
<dbReference type="Pfam" id="PF18142">
    <property type="entry name" value="SLATT_fungal"/>
    <property type="match status" value="1"/>
</dbReference>
<feature type="compositionally biased region" description="Basic and acidic residues" evidence="1">
    <location>
        <begin position="235"/>
        <end position="246"/>
    </location>
</feature>
<dbReference type="AlphaFoldDB" id="A0AAV0BJU5"/>
<comment type="caution">
    <text evidence="4">The sequence shown here is derived from an EMBL/GenBank/DDBJ whole genome shotgun (WGS) entry which is preliminary data.</text>
</comment>
<accession>A0AAV0BJU5</accession>
<feature type="compositionally biased region" description="Polar residues" evidence="1">
    <location>
        <begin position="206"/>
        <end position="223"/>
    </location>
</feature>